<evidence type="ECO:0000313" key="5">
    <source>
        <dbReference type="EMBL" id="NML45585.1"/>
    </source>
</evidence>
<dbReference type="Pfam" id="PF08544">
    <property type="entry name" value="GHMP_kinases_C"/>
    <property type="match status" value="1"/>
</dbReference>
<dbReference type="InterPro" id="IPR006204">
    <property type="entry name" value="GHMP_kinase_N_dom"/>
</dbReference>
<keyword evidence="6" id="KW-1185">Reference proteome</keyword>
<dbReference type="SUPFAM" id="SSF54211">
    <property type="entry name" value="Ribosomal protein S5 domain 2-like"/>
    <property type="match status" value="1"/>
</dbReference>
<dbReference type="GO" id="GO:0016301">
    <property type="term" value="F:kinase activity"/>
    <property type="evidence" value="ECO:0007669"/>
    <property type="project" value="UniProtKB-KW"/>
</dbReference>
<dbReference type="GO" id="GO:0005524">
    <property type="term" value="F:ATP binding"/>
    <property type="evidence" value="ECO:0007669"/>
    <property type="project" value="InterPro"/>
</dbReference>
<dbReference type="NCBIfam" id="TIGR00144">
    <property type="entry name" value="beta_RFAP_syn"/>
    <property type="match status" value="1"/>
</dbReference>
<comment type="caution">
    <text evidence="5">The sequence shown here is derived from an EMBL/GenBank/DDBJ whole genome shotgun (WGS) entry which is preliminary data.</text>
</comment>
<accession>A0A848H462</accession>
<keyword evidence="1" id="KW-0808">Transferase</keyword>
<protein>
    <submittedName>
        <fullName evidence="5">Beta-ribofuranosylaminobenzene 5'-phosphate synthase</fullName>
    </submittedName>
</protein>
<dbReference type="InterPro" id="IPR004422">
    <property type="entry name" value="RFAP_synthase"/>
</dbReference>
<dbReference type="InterPro" id="IPR020568">
    <property type="entry name" value="Ribosomal_Su5_D2-typ_SF"/>
</dbReference>
<organism evidence="5 6">
    <name type="scientific">Ramlibacter agri</name>
    <dbReference type="NCBI Taxonomy" id="2728837"/>
    <lineage>
        <taxon>Bacteria</taxon>
        <taxon>Pseudomonadati</taxon>
        <taxon>Pseudomonadota</taxon>
        <taxon>Betaproteobacteria</taxon>
        <taxon>Burkholderiales</taxon>
        <taxon>Comamonadaceae</taxon>
        <taxon>Ramlibacter</taxon>
    </lineage>
</organism>
<dbReference type="PANTHER" id="PTHR20861">
    <property type="entry name" value="HOMOSERINE/4-DIPHOSPHOCYTIDYL-2-C-METHYL-D-ERYTHRITOL KINASE"/>
    <property type="match status" value="1"/>
</dbReference>
<dbReference type="EMBL" id="JABBFX010000001">
    <property type="protein sequence ID" value="NML45585.1"/>
    <property type="molecule type" value="Genomic_DNA"/>
</dbReference>
<dbReference type="Pfam" id="PF00288">
    <property type="entry name" value="GHMP_kinases_N"/>
    <property type="match status" value="1"/>
</dbReference>
<name>A0A848H462_9BURK</name>
<evidence type="ECO:0000259" key="3">
    <source>
        <dbReference type="Pfam" id="PF00288"/>
    </source>
</evidence>
<gene>
    <name evidence="5" type="ORF">HHL11_17665</name>
</gene>
<keyword evidence="2" id="KW-0418">Kinase</keyword>
<dbReference type="PANTHER" id="PTHR20861:SF6">
    <property type="entry name" value="BETA-RIBOFURANOSYLPHENOL 5'-PHOSPHATE SYNTHASE"/>
    <property type="match status" value="1"/>
</dbReference>
<feature type="domain" description="GHMP kinase C-terminal" evidence="4">
    <location>
        <begin position="268"/>
        <end position="314"/>
    </location>
</feature>
<dbReference type="Proteomes" id="UP000541185">
    <property type="component" value="Unassembled WGS sequence"/>
</dbReference>
<feature type="domain" description="GHMP kinase N-terminal" evidence="3">
    <location>
        <begin position="85"/>
        <end position="156"/>
    </location>
</feature>
<proteinExistence type="predicted"/>
<dbReference type="AlphaFoldDB" id="A0A848H462"/>
<dbReference type="InterPro" id="IPR013750">
    <property type="entry name" value="GHMP_kinase_C_dom"/>
</dbReference>
<evidence type="ECO:0000256" key="2">
    <source>
        <dbReference type="ARBA" id="ARBA00022777"/>
    </source>
</evidence>
<dbReference type="InterPro" id="IPR014721">
    <property type="entry name" value="Ribsml_uS5_D2-typ_fold_subgr"/>
</dbReference>
<dbReference type="PIRSF" id="PIRSF004884">
    <property type="entry name" value="Sugar_kin_arch"/>
    <property type="match status" value="1"/>
</dbReference>
<sequence>MRLALAPEAETPLRTWPAGRVRVHAPARLHLGFLDPGASLGRAFGSLGLAIAGPETALDLSRAEADCFDAAPGCAAALERARAHLETLRQATGMRAPVALRLRSALPAHVGLGSGTQLAVALGRAFSELFGLDMESARIAALLGRGARSGVGIAAFDQGGLLLDGGPRADGGPPALLARIALPPAWRVLLVLDARLHGLSGAAEKAALARLAPLPREAAAEICHQVLMRILPGAAGAEFAPFAAGITRMQEVLGAHFAPAQDGSAFTSAAAGRLLRWMSARAGAGIGQSSWGPAGFAILPSEAAARELLAEARAGGLVDPALDLLVTAARNHGALVSDARAGA</sequence>
<reference evidence="5 6" key="1">
    <citation type="submission" date="2020-04" db="EMBL/GenBank/DDBJ databases">
        <title>Ramlibacter sp. G-1-2-2 isolated from soil.</title>
        <authorList>
            <person name="Dahal R.H."/>
        </authorList>
    </citation>
    <scope>NUCLEOTIDE SEQUENCE [LARGE SCALE GENOMIC DNA]</scope>
    <source>
        <strain evidence="5 6">G-1-2-2</strain>
    </source>
</reference>
<evidence type="ECO:0000259" key="4">
    <source>
        <dbReference type="Pfam" id="PF08544"/>
    </source>
</evidence>
<dbReference type="Gene3D" id="3.30.230.10">
    <property type="match status" value="1"/>
</dbReference>
<dbReference type="RefSeq" id="WP_169419670.1">
    <property type="nucleotide sequence ID" value="NZ_JABBFX010000001.1"/>
</dbReference>
<evidence type="ECO:0000313" key="6">
    <source>
        <dbReference type="Proteomes" id="UP000541185"/>
    </source>
</evidence>
<evidence type="ECO:0000256" key="1">
    <source>
        <dbReference type="ARBA" id="ARBA00022679"/>
    </source>
</evidence>